<dbReference type="OrthoDB" id="274828at2759"/>
<dbReference type="RefSeq" id="XP_041136320.1">
    <property type="nucleotide sequence ID" value="XM_041282481.1"/>
</dbReference>
<reference evidence="9 10" key="1">
    <citation type="submission" date="2019-07" db="EMBL/GenBank/DDBJ databases">
        <authorList>
            <person name="Friedrich A."/>
            <person name="Schacherer J."/>
        </authorList>
    </citation>
    <scope>NUCLEOTIDE SEQUENCE [LARGE SCALE GENOMIC DNA]</scope>
</reference>
<dbReference type="PANTHER" id="PTHR12810:SF0">
    <property type="entry name" value="SMALL RIBOSOMAL SUBUNIT PROTEIN MS29"/>
    <property type="match status" value="1"/>
</dbReference>
<keyword evidence="3" id="KW-0809">Transit peptide</keyword>
<keyword evidence="4" id="KW-0689">Ribosomal protein</keyword>
<evidence type="ECO:0000313" key="9">
    <source>
        <dbReference type="EMBL" id="VUG18671.1"/>
    </source>
</evidence>
<dbReference type="EMBL" id="CP063134">
    <property type="protein sequence ID" value="QOU19827.1"/>
    <property type="molecule type" value="Genomic_DNA"/>
</dbReference>
<name>A0A7D9CYF9_DEKBR</name>
<evidence type="ECO:0000256" key="4">
    <source>
        <dbReference type="ARBA" id="ARBA00022980"/>
    </source>
</evidence>
<dbReference type="Proteomes" id="UP000478008">
    <property type="component" value="Unassembled WGS sequence"/>
</dbReference>
<keyword evidence="5" id="KW-0496">Mitochondrion</keyword>
<evidence type="ECO:0000256" key="2">
    <source>
        <dbReference type="ARBA" id="ARBA00009863"/>
    </source>
</evidence>
<dbReference type="InterPro" id="IPR027417">
    <property type="entry name" value="P-loop_NTPase"/>
</dbReference>
<evidence type="ECO:0000256" key="3">
    <source>
        <dbReference type="ARBA" id="ARBA00022946"/>
    </source>
</evidence>
<dbReference type="AlphaFoldDB" id="A0A7D9CYF9"/>
<dbReference type="KEGG" id="bbrx:BRETT_003981"/>
<dbReference type="Gene3D" id="3.40.50.300">
    <property type="entry name" value="P-loop containing nucleotide triphosphate hydrolases"/>
    <property type="match status" value="1"/>
</dbReference>
<reference evidence="8" key="3">
    <citation type="journal article" name="BMC Genomics">
        <title>New genome assemblies reveal patterns of domestication and adaptation across Brettanomyces (Dekkera) species.</title>
        <authorList>
            <person name="Roach M.J."/>
            <person name="Borneman A.R."/>
        </authorList>
    </citation>
    <scope>NUCLEOTIDE SEQUENCE</scope>
    <source>
        <strain evidence="8">UCD 2041</strain>
    </source>
</reference>
<keyword evidence="10" id="KW-1185">Reference proteome</keyword>
<dbReference type="GO" id="GO:0005763">
    <property type="term" value="C:mitochondrial small ribosomal subunit"/>
    <property type="evidence" value="ECO:0007669"/>
    <property type="project" value="TreeGrafter"/>
</dbReference>
<evidence type="ECO:0000256" key="7">
    <source>
        <dbReference type="ARBA" id="ARBA00035140"/>
    </source>
</evidence>
<organism evidence="9 10">
    <name type="scientific">Dekkera bruxellensis</name>
    <name type="common">Brettanomyces custersii</name>
    <dbReference type="NCBI Taxonomy" id="5007"/>
    <lineage>
        <taxon>Eukaryota</taxon>
        <taxon>Fungi</taxon>
        <taxon>Dikarya</taxon>
        <taxon>Ascomycota</taxon>
        <taxon>Saccharomycotina</taxon>
        <taxon>Pichiomycetes</taxon>
        <taxon>Pichiales</taxon>
        <taxon>Pichiaceae</taxon>
        <taxon>Brettanomyces</taxon>
    </lineage>
</organism>
<dbReference type="Pfam" id="PF10236">
    <property type="entry name" value="DAP3"/>
    <property type="match status" value="1"/>
</dbReference>
<dbReference type="EMBL" id="CABFWN010000003">
    <property type="protein sequence ID" value="VUG18671.1"/>
    <property type="molecule type" value="Genomic_DNA"/>
</dbReference>
<dbReference type="GeneID" id="64575904"/>
<protein>
    <recommendedName>
        <fullName evidence="7">Small ribosomal subunit protein mS29</fullName>
    </recommendedName>
</protein>
<dbReference type="PANTHER" id="PTHR12810">
    <property type="entry name" value="MITOCHONDRIAL 28S RIBOSOMAL PROTEIN S29"/>
    <property type="match status" value="1"/>
</dbReference>
<proteinExistence type="inferred from homology"/>
<evidence type="ECO:0000313" key="8">
    <source>
        <dbReference type="EMBL" id="QOU19827.1"/>
    </source>
</evidence>
<accession>A0A7D9CYF9</accession>
<dbReference type="Proteomes" id="UP000663131">
    <property type="component" value="Chromosome 6"/>
</dbReference>
<dbReference type="GO" id="GO:0003735">
    <property type="term" value="F:structural constituent of ribosome"/>
    <property type="evidence" value="ECO:0007669"/>
    <property type="project" value="TreeGrafter"/>
</dbReference>
<evidence type="ECO:0000256" key="5">
    <source>
        <dbReference type="ARBA" id="ARBA00023128"/>
    </source>
</evidence>
<evidence type="ECO:0000256" key="1">
    <source>
        <dbReference type="ARBA" id="ARBA00004173"/>
    </source>
</evidence>
<dbReference type="InterPro" id="IPR019368">
    <property type="entry name" value="Ribosomal_mS29"/>
</dbReference>
<comment type="similarity">
    <text evidence="2">Belongs to the mitochondrion-specific ribosomal protein mS29 family.</text>
</comment>
<gene>
    <name evidence="8" type="ORF">BRETT_003981</name>
    <name evidence="9" type="ORF">DEBR0S3_17084G</name>
</gene>
<keyword evidence="6" id="KW-0687">Ribonucleoprotein</keyword>
<sequence>MLRRGAINILNARRIAIQLRSFGTSRSCLAIATSRKSFNKTSQYDKSRQRKGSGSDKNFAGLIRSSNFKATAKDDAVMELLPTFNIVNLRLGDVVKYNSEVLRKMYISGSFKPWQYDEIYSQPVTLIRKKETSELLNFHAKCFKGTHSKTNRLLITGPSGIGKSTMLAQFHAMVFDDKKGAVLVSIPNAEVIVDGSSDFKYNAKTGLYDQQMLSKNLLHKFVNANSDVIGEIKLAEDFVPIYGNKKQQEELKLTKGKNTLLDLANLAFKKQTNATYIFLCVLAELSKQEEHPVFLSIDNFSAFVQHSLTKYRNTENKPIYFQKLQLAKTIVDYISGEASFANGGVIAATHGSDKHSINETLKVGLGLKQPDLYKKLKDFDRSLAEKMLENEGVKELRVGKFDIDECQSLLSHMMKCDVIHNEYQKEEEIERLGEEQYLQKLAERKYIVSGNGNPLLLIKSCILYYT</sequence>
<reference evidence="8" key="2">
    <citation type="submission" date="2020-10" db="EMBL/GenBank/DDBJ databases">
        <authorList>
            <person name="Palmer J.M."/>
        </authorList>
    </citation>
    <scope>NUCLEOTIDE SEQUENCE</scope>
    <source>
        <strain evidence="8">UCD 2041</strain>
    </source>
</reference>
<evidence type="ECO:0000256" key="6">
    <source>
        <dbReference type="ARBA" id="ARBA00023274"/>
    </source>
</evidence>
<dbReference type="SUPFAM" id="SSF52540">
    <property type="entry name" value="P-loop containing nucleoside triphosphate hydrolases"/>
    <property type="match status" value="1"/>
</dbReference>
<evidence type="ECO:0000313" key="10">
    <source>
        <dbReference type="Proteomes" id="UP000478008"/>
    </source>
</evidence>
<comment type="subcellular location">
    <subcellularLocation>
        <location evidence="1">Mitochondrion</location>
    </subcellularLocation>
</comment>